<dbReference type="STRING" id="452084.AR438_03600"/>
<dbReference type="AlphaFoldDB" id="A0A0Q3PC96"/>
<comment type="caution">
    <text evidence="1">The sequence shown here is derived from an EMBL/GenBank/DDBJ whole genome shotgun (WGS) entry which is preliminary data.</text>
</comment>
<accession>A0A0Q3PC96</accession>
<gene>
    <name evidence="1" type="ORF">AR438_03600</name>
</gene>
<name>A0A0Q3PC96_9FLAO</name>
<organism evidence="1 2">
    <name type="scientific">Chryseobacterium aquaticum</name>
    <dbReference type="NCBI Taxonomy" id="452084"/>
    <lineage>
        <taxon>Bacteria</taxon>
        <taxon>Pseudomonadati</taxon>
        <taxon>Bacteroidota</taxon>
        <taxon>Flavobacteriia</taxon>
        <taxon>Flavobacteriales</taxon>
        <taxon>Weeksellaceae</taxon>
        <taxon>Chryseobacterium group</taxon>
        <taxon>Chryseobacterium</taxon>
    </lineage>
</organism>
<dbReference type="OrthoDB" id="1234545at2"/>
<dbReference type="EMBL" id="LLYZ01000002">
    <property type="protein sequence ID" value="KQK27302.1"/>
    <property type="molecule type" value="Genomic_DNA"/>
</dbReference>
<keyword evidence="2" id="KW-1185">Reference proteome</keyword>
<sequence length="285" mass="32755">MIGTLLYRLKVAWQLLTGKIKYIPDTRNKTLILKKDIDHKISESINQLDIEFVFTEFGEERINGGGSHLDPNNRLQPSLSGIKKHFPNARITVYTDFDWKETAGINIKKVISPVTDSKHPRFGYRTVDYFKFFALSEATADFTCALDSDMFFVNENIYSLVFLTQKFGFCAAQNVRQIFNLDIRISKDTQDIRDESLGNGYSYNQSPMTIWKNDINGTTFFNKCAEIMQKDPSRASLVMWKAAWKTGLYPYVLPKQFCVCDGDEGCGDEILLHIGHKTVKNYYKL</sequence>
<reference evidence="1 2" key="1">
    <citation type="submission" date="2015-10" db="EMBL/GenBank/DDBJ databases">
        <title>Chryseobacterium aquaticum genome.</title>
        <authorList>
            <person name="Newman J.D."/>
            <person name="Ferguson M.B."/>
            <person name="Miller J.R."/>
        </authorList>
    </citation>
    <scope>NUCLEOTIDE SEQUENCE [LARGE SCALE GENOMIC DNA]</scope>
    <source>
        <strain evidence="1 2">KCTC 12483</strain>
    </source>
</reference>
<evidence type="ECO:0000313" key="2">
    <source>
        <dbReference type="Proteomes" id="UP000051682"/>
    </source>
</evidence>
<evidence type="ECO:0008006" key="3">
    <source>
        <dbReference type="Google" id="ProtNLM"/>
    </source>
</evidence>
<dbReference type="RefSeq" id="WP_056011975.1">
    <property type="nucleotide sequence ID" value="NZ_LLYZ01000002.1"/>
</dbReference>
<proteinExistence type="predicted"/>
<protein>
    <recommendedName>
        <fullName evidence="3">Glycosyltransferase</fullName>
    </recommendedName>
</protein>
<evidence type="ECO:0000313" key="1">
    <source>
        <dbReference type="EMBL" id="KQK27302.1"/>
    </source>
</evidence>
<dbReference type="Proteomes" id="UP000051682">
    <property type="component" value="Unassembled WGS sequence"/>
</dbReference>